<dbReference type="EMBL" id="MT142786">
    <property type="protein sequence ID" value="QJA88538.1"/>
    <property type="molecule type" value="Genomic_DNA"/>
</dbReference>
<protein>
    <submittedName>
        <fullName evidence="1">Uncharacterized protein</fullName>
    </submittedName>
</protein>
<evidence type="ECO:0000313" key="1">
    <source>
        <dbReference type="EMBL" id="QJA88538.1"/>
    </source>
</evidence>
<accession>A0A6M3L5X1</accession>
<organism evidence="1">
    <name type="scientific">viral metagenome</name>
    <dbReference type="NCBI Taxonomy" id="1070528"/>
    <lineage>
        <taxon>unclassified sequences</taxon>
        <taxon>metagenomes</taxon>
        <taxon>organismal metagenomes</taxon>
    </lineage>
</organism>
<sequence>MDFDWKTVIGSWTIDESKIDKSVVEVIERKMKDYYSNVLEAMKEEMFKVSLIELDEVG</sequence>
<dbReference type="AlphaFoldDB" id="A0A6M3L5X1"/>
<reference evidence="1" key="1">
    <citation type="submission" date="2020-03" db="EMBL/GenBank/DDBJ databases">
        <title>The deep terrestrial virosphere.</title>
        <authorList>
            <person name="Holmfeldt K."/>
            <person name="Nilsson E."/>
            <person name="Simone D."/>
            <person name="Lopez-Fernandez M."/>
            <person name="Wu X."/>
            <person name="de Brujin I."/>
            <person name="Lundin D."/>
            <person name="Andersson A."/>
            <person name="Bertilsson S."/>
            <person name="Dopson M."/>
        </authorList>
    </citation>
    <scope>NUCLEOTIDE SEQUENCE</scope>
    <source>
        <strain evidence="1">MM415B02743</strain>
    </source>
</reference>
<name>A0A6M3L5X1_9ZZZZ</name>
<gene>
    <name evidence="1" type="ORF">MM415B02743_0009</name>
</gene>
<proteinExistence type="predicted"/>